<evidence type="ECO:0000256" key="3">
    <source>
        <dbReference type="ARBA" id="ARBA00022475"/>
    </source>
</evidence>
<evidence type="ECO:0000256" key="5">
    <source>
        <dbReference type="ARBA" id="ARBA00022989"/>
    </source>
</evidence>
<keyword evidence="4 7" id="KW-0812">Transmembrane</keyword>
<proteinExistence type="inferred from homology"/>
<evidence type="ECO:0000313" key="9">
    <source>
        <dbReference type="EMBL" id="HJC38901.1"/>
    </source>
</evidence>
<accession>A0A9D2NUJ4</accession>
<evidence type="ECO:0000256" key="6">
    <source>
        <dbReference type="ARBA" id="ARBA00023136"/>
    </source>
</evidence>
<dbReference type="GO" id="GO:0005886">
    <property type="term" value="C:plasma membrane"/>
    <property type="evidence" value="ECO:0007669"/>
    <property type="project" value="UniProtKB-SubCell"/>
</dbReference>
<reference evidence="9" key="1">
    <citation type="journal article" date="2021" name="PeerJ">
        <title>Extensive microbial diversity within the chicken gut microbiome revealed by metagenomics and culture.</title>
        <authorList>
            <person name="Gilroy R."/>
            <person name="Ravi A."/>
            <person name="Getino M."/>
            <person name="Pursley I."/>
            <person name="Horton D.L."/>
            <person name="Alikhan N.F."/>
            <person name="Baker D."/>
            <person name="Gharbi K."/>
            <person name="Hall N."/>
            <person name="Watson M."/>
            <person name="Adriaenssens E.M."/>
            <person name="Foster-Nyarko E."/>
            <person name="Jarju S."/>
            <person name="Secka A."/>
            <person name="Antonio M."/>
            <person name="Oren A."/>
            <person name="Chaudhuri R.R."/>
            <person name="La Ragione R."/>
            <person name="Hildebrand F."/>
            <person name="Pallen M.J."/>
        </authorList>
    </citation>
    <scope>NUCLEOTIDE SEQUENCE</scope>
    <source>
        <strain evidence="9">ChiGjej1B1-1692</strain>
    </source>
</reference>
<keyword evidence="3" id="KW-1003">Cell membrane</keyword>
<dbReference type="EMBL" id="DWWK01000113">
    <property type="protein sequence ID" value="HJC38901.1"/>
    <property type="molecule type" value="Genomic_DNA"/>
</dbReference>
<dbReference type="Gene3D" id="1.10.3720.10">
    <property type="entry name" value="MetI-like"/>
    <property type="match status" value="1"/>
</dbReference>
<feature type="transmembrane region" description="Helical" evidence="7">
    <location>
        <begin position="75"/>
        <end position="94"/>
    </location>
</feature>
<dbReference type="PROSITE" id="PS50928">
    <property type="entry name" value="ABC_TM1"/>
    <property type="match status" value="1"/>
</dbReference>
<dbReference type="SUPFAM" id="SSF161098">
    <property type="entry name" value="MetI-like"/>
    <property type="match status" value="1"/>
</dbReference>
<evidence type="ECO:0000256" key="1">
    <source>
        <dbReference type="ARBA" id="ARBA00004651"/>
    </source>
</evidence>
<dbReference type="Pfam" id="PF00528">
    <property type="entry name" value="BPD_transp_1"/>
    <property type="match status" value="1"/>
</dbReference>
<feature type="transmembrane region" description="Helical" evidence="7">
    <location>
        <begin position="7"/>
        <end position="28"/>
    </location>
</feature>
<feature type="transmembrane region" description="Helical" evidence="7">
    <location>
        <begin position="106"/>
        <end position="128"/>
    </location>
</feature>
<evidence type="ECO:0000256" key="2">
    <source>
        <dbReference type="ARBA" id="ARBA00022448"/>
    </source>
</evidence>
<comment type="caution">
    <text evidence="9">The sequence shown here is derived from an EMBL/GenBank/DDBJ whole genome shotgun (WGS) entry which is preliminary data.</text>
</comment>
<dbReference type="GO" id="GO:0055085">
    <property type="term" value="P:transmembrane transport"/>
    <property type="evidence" value="ECO:0007669"/>
    <property type="project" value="InterPro"/>
</dbReference>
<dbReference type="InterPro" id="IPR035906">
    <property type="entry name" value="MetI-like_sf"/>
</dbReference>
<keyword evidence="6 7" id="KW-0472">Membrane</keyword>
<feature type="transmembrane region" description="Helical" evidence="7">
    <location>
        <begin position="270"/>
        <end position="293"/>
    </location>
</feature>
<dbReference type="InterPro" id="IPR000515">
    <property type="entry name" value="MetI-like"/>
</dbReference>
<evidence type="ECO:0000256" key="7">
    <source>
        <dbReference type="RuleBase" id="RU363032"/>
    </source>
</evidence>
<reference evidence="9" key="2">
    <citation type="submission" date="2021-04" db="EMBL/GenBank/DDBJ databases">
        <authorList>
            <person name="Gilroy R."/>
        </authorList>
    </citation>
    <scope>NUCLEOTIDE SEQUENCE</scope>
    <source>
        <strain evidence="9">ChiGjej1B1-1692</strain>
    </source>
</reference>
<sequence length="300" mass="34331">MKKDKKMMVLFLGPVVILFAAVFVYPIIRTIMMSFFAVERPSMKIAEWSFNGFDNYMKIFESSFFKTSMVNLLKIWLIGGIFVLCIALLFAVILTSKIRFSKFYKAAIYVPNVISAVAVATMWIYYVYNQRFGLLHNIFAALGLEELSKTKWLGADMIFWAMLFAFCFSAVGYYMLIFISGIEKIPSDLYEAVLIDGAGKFKQFWYITLPLLKGVFKTNITFWTINTTAFFVWTKMFSPIQSENGTIVPLVYMYEMIFGSKTIRTTDAGAGAAIGCVLTVCVMIVFLLINRFIKDDDLEY</sequence>
<feature type="domain" description="ABC transmembrane type-1" evidence="8">
    <location>
        <begin position="69"/>
        <end position="289"/>
    </location>
</feature>
<name>A0A9D2NUJ4_9FIRM</name>
<keyword evidence="5 7" id="KW-1133">Transmembrane helix</keyword>
<comment type="subcellular location">
    <subcellularLocation>
        <location evidence="1 7">Cell membrane</location>
        <topology evidence="1 7">Multi-pass membrane protein</topology>
    </subcellularLocation>
</comment>
<dbReference type="AlphaFoldDB" id="A0A9D2NUJ4"/>
<feature type="transmembrane region" description="Helical" evidence="7">
    <location>
        <begin position="157"/>
        <end position="179"/>
    </location>
</feature>
<comment type="similarity">
    <text evidence="7">Belongs to the binding-protein-dependent transport system permease family.</text>
</comment>
<dbReference type="CDD" id="cd06261">
    <property type="entry name" value="TM_PBP2"/>
    <property type="match status" value="1"/>
</dbReference>
<evidence type="ECO:0000256" key="4">
    <source>
        <dbReference type="ARBA" id="ARBA00022692"/>
    </source>
</evidence>
<keyword evidence="2 7" id="KW-0813">Transport</keyword>
<dbReference type="PANTHER" id="PTHR43227:SF8">
    <property type="entry name" value="DIACETYLCHITOBIOSE UPTAKE SYSTEM PERMEASE PROTEIN DASB"/>
    <property type="match status" value="1"/>
</dbReference>
<dbReference type="InterPro" id="IPR050809">
    <property type="entry name" value="UgpAE/MalFG_permease"/>
</dbReference>
<dbReference type="Proteomes" id="UP000823894">
    <property type="component" value="Unassembled WGS sequence"/>
</dbReference>
<evidence type="ECO:0000313" key="10">
    <source>
        <dbReference type="Proteomes" id="UP000823894"/>
    </source>
</evidence>
<gene>
    <name evidence="9" type="ORF">H9757_07560</name>
</gene>
<dbReference type="PANTHER" id="PTHR43227">
    <property type="entry name" value="BLL4140 PROTEIN"/>
    <property type="match status" value="1"/>
</dbReference>
<protein>
    <submittedName>
        <fullName evidence="9">Sugar ABC transporter permease</fullName>
    </submittedName>
</protein>
<evidence type="ECO:0000259" key="8">
    <source>
        <dbReference type="PROSITE" id="PS50928"/>
    </source>
</evidence>
<organism evidence="9 10">
    <name type="scientific">Candidatus Mediterraneibacter faecigallinarum</name>
    <dbReference type="NCBI Taxonomy" id="2838669"/>
    <lineage>
        <taxon>Bacteria</taxon>
        <taxon>Bacillati</taxon>
        <taxon>Bacillota</taxon>
        <taxon>Clostridia</taxon>
        <taxon>Lachnospirales</taxon>
        <taxon>Lachnospiraceae</taxon>
        <taxon>Mediterraneibacter</taxon>
    </lineage>
</organism>